<evidence type="ECO:0000313" key="8">
    <source>
        <dbReference type="EMBL" id="PJJ69995.1"/>
    </source>
</evidence>
<dbReference type="PANTHER" id="PTHR37316:SF3">
    <property type="entry name" value="TEICHOIC ACID GLYCEROL-PHOSPHATE TRANSFERASE"/>
    <property type="match status" value="1"/>
</dbReference>
<dbReference type="Proteomes" id="UP000231693">
    <property type="component" value="Unassembled WGS sequence"/>
</dbReference>
<keyword evidence="4 8" id="KW-0808">Transferase</keyword>
<comment type="similarity">
    <text evidence="2">Belongs to the CDP-glycerol glycerophosphotransferase family.</text>
</comment>
<comment type="caution">
    <text evidence="8">The sequence shown here is derived from an EMBL/GenBank/DDBJ whole genome shotgun (WGS) entry which is preliminary data.</text>
</comment>
<evidence type="ECO:0000256" key="1">
    <source>
        <dbReference type="ARBA" id="ARBA00004202"/>
    </source>
</evidence>
<name>A0A2M9CDQ7_9CELL</name>
<proteinExistence type="inferred from homology"/>
<dbReference type="Gene3D" id="3.40.50.12580">
    <property type="match status" value="2"/>
</dbReference>
<dbReference type="InterPro" id="IPR051612">
    <property type="entry name" value="Teichoic_Acid_Biosynth"/>
</dbReference>
<dbReference type="InterPro" id="IPR007554">
    <property type="entry name" value="Glycerophosphate_synth"/>
</dbReference>
<dbReference type="RefSeq" id="WP_157802635.1">
    <property type="nucleotide sequence ID" value="NZ_BOOX01000007.1"/>
</dbReference>
<sequence>MTAGSSLGTLLGRMRGRPADDVPAPVTATARWTPSGLDLAFPPGEDVTEVVVRRVARDAFGEVSVPVVEAPDGAGRHATVPDAALASLVEDRPRSFAVLAVRASEVPPADDAEPGLPVHVELVDDVERRLPAGPGAVDDAPGARTWTYPGRTGALMVRLAPDGLGPRPRFRVLRVRTSGSVLRVDGTVEADATSALVHLELRAQPSGVVLRSPAVLTAPRRAVPTHRWTHDLTVEADVSALVDRCREQGEELESVQVRLVESSTPDDPRTVGVGLPRRARIVPLRELRVSAGDRVALVLPYQTFKARNLAFRVEHHSRADHRFLRRLTAVGWAFALARPFARVWLVGEMPYKAQDTGARYFEWLRTRHPRRRVYYPIAADSPERARVEHLGNVVVHGSRRHMVLSLLAQRVVSSHHAEYVLASRTRAMRRWARGNRVFLQHGIMGVKNMVLNYGRTAPEFSTDRFLVSSEREKEMIVNDFGYRPRQVAVTGLSRFDRLLADPVEDPRGVVVIPTWRDWLQGQAPIEDSEYLLRWREVLEDPRLAGLAAAGHPVTMILHPNMRHHAALFEAPGVTVLRQGDADVQDLLRSHAALVTDFSSVALDFAIQHRPVHYFQFDRPRFLGRRPSHLDLEHDLPGSIHADAGSLLDALVAGAASGWTMSAEHRRRADALVTHRDTRSCERIDAAVRSTRGPRVAASRLRDGTTGRRLYAVVRRSTAYFPVAKAAYRVARLLPRRDTVVLESWNGKKYGDSPAAMYEELVARGSGLRTVWITSDTFRPRDPATVKVARLTPRYYWELARARYWVSNQNFPHYLAPARGTTYVQTWHGTPLKCMQFDAVSTTGRDTGYLDRSLRMTGYWTQLLSPSPYASARFRSAFRFEGEMVECGYPRNDLLVAGDLAGTASAVRSRLGLRPDARIVLYAPTFRDDVRSGRGFGVDLPVDWAELVAALGDDGVLVVRLHSIVASRLVLPEEVAGRVVDASAYPDMQELLAAADVLVTDYSSSLFDFALLRRPMVFFCYDLERYRDELRGFYLDPEQDLPGPVVRTSTELSLALRDALATPEADRGRIEEFVRRFAPWDDGRAASRAVDAMLARGTR</sequence>
<reference evidence="8 9" key="1">
    <citation type="submission" date="2017-11" db="EMBL/GenBank/DDBJ databases">
        <title>Genomic Encyclopedia of Archaeal and Bacterial Type Strains, Phase II (KMG-II): From Individual Species to Whole Genera.</title>
        <authorList>
            <person name="Goeker M."/>
        </authorList>
    </citation>
    <scope>NUCLEOTIDE SEQUENCE [LARGE SCALE GENOMIC DNA]</scope>
    <source>
        <strain evidence="8 9">DSM 25478</strain>
    </source>
</reference>
<organism evidence="8 9">
    <name type="scientific">Sediminihabitans luteus</name>
    <dbReference type="NCBI Taxonomy" id="1138585"/>
    <lineage>
        <taxon>Bacteria</taxon>
        <taxon>Bacillati</taxon>
        <taxon>Actinomycetota</taxon>
        <taxon>Actinomycetes</taxon>
        <taxon>Micrococcales</taxon>
        <taxon>Cellulomonadaceae</taxon>
        <taxon>Sediminihabitans</taxon>
    </lineage>
</organism>
<dbReference type="GO" id="GO:0047355">
    <property type="term" value="F:CDP-glycerol glycerophosphotransferase activity"/>
    <property type="evidence" value="ECO:0007669"/>
    <property type="project" value="InterPro"/>
</dbReference>
<evidence type="ECO:0000313" key="9">
    <source>
        <dbReference type="Proteomes" id="UP000231693"/>
    </source>
</evidence>
<comment type="subcellular location">
    <subcellularLocation>
        <location evidence="1">Cell membrane</location>
        <topology evidence="1">Peripheral membrane protein</topology>
    </subcellularLocation>
</comment>
<evidence type="ECO:0000256" key="5">
    <source>
        <dbReference type="ARBA" id="ARBA00022944"/>
    </source>
</evidence>
<dbReference type="OrthoDB" id="8549922at2"/>
<feature type="region of interest" description="Disordered" evidence="7">
    <location>
        <begin position="1"/>
        <end position="23"/>
    </location>
</feature>
<dbReference type="AlphaFoldDB" id="A0A2M9CDQ7"/>
<dbReference type="InterPro" id="IPR043148">
    <property type="entry name" value="TagF_C"/>
</dbReference>
<dbReference type="Pfam" id="PF04464">
    <property type="entry name" value="Glyphos_transf"/>
    <property type="match status" value="2"/>
</dbReference>
<dbReference type="EMBL" id="PGFE01000004">
    <property type="protein sequence ID" value="PJJ69995.1"/>
    <property type="molecule type" value="Genomic_DNA"/>
</dbReference>
<keyword evidence="6" id="KW-0472">Membrane</keyword>
<dbReference type="GO" id="GO:0005886">
    <property type="term" value="C:plasma membrane"/>
    <property type="evidence" value="ECO:0007669"/>
    <property type="project" value="UniProtKB-SubCell"/>
</dbReference>
<protein>
    <submittedName>
        <fullName evidence="8">CDP-glycerol glycerophosphotransferase</fullName>
    </submittedName>
</protein>
<accession>A0A2M9CDQ7</accession>
<keyword evidence="3" id="KW-1003">Cell membrane</keyword>
<dbReference type="SUPFAM" id="SSF53756">
    <property type="entry name" value="UDP-Glycosyltransferase/glycogen phosphorylase"/>
    <property type="match status" value="1"/>
</dbReference>
<dbReference type="PANTHER" id="PTHR37316">
    <property type="entry name" value="TEICHOIC ACID GLYCEROL-PHOSPHATE PRIMASE"/>
    <property type="match status" value="1"/>
</dbReference>
<evidence type="ECO:0000256" key="7">
    <source>
        <dbReference type="SAM" id="MobiDB-lite"/>
    </source>
</evidence>
<gene>
    <name evidence="8" type="ORF">CLV28_2472</name>
</gene>
<evidence type="ECO:0000256" key="4">
    <source>
        <dbReference type="ARBA" id="ARBA00022679"/>
    </source>
</evidence>
<evidence type="ECO:0000256" key="6">
    <source>
        <dbReference type="ARBA" id="ARBA00023136"/>
    </source>
</evidence>
<keyword evidence="5" id="KW-0777">Teichoic acid biosynthesis</keyword>
<keyword evidence="9" id="KW-1185">Reference proteome</keyword>
<evidence type="ECO:0000256" key="2">
    <source>
        <dbReference type="ARBA" id="ARBA00010488"/>
    </source>
</evidence>
<dbReference type="InterPro" id="IPR043149">
    <property type="entry name" value="TagF_N"/>
</dbReference>
<dbReference type="GO" id="GO:0019350">
    <property type="term" value="P:teichoic acid biosynthetic process"/>
    <property type="evidence" value="ECO:0007669"/>
    <property type="project" value="UniProtKB-KW"/>
</dbReference>
<evidence type="ECO:0000256" key="3">
    <source>
        <dbReference type="ARBA" id="ARBA00022475"/>
    </source>
</evidence>
<dbReference type="Gene3D" id="3.40.50.11820">
    <property type="match status" value="2"/>
</dbReference>